<evidence type="ECO:0000313" key="2">
    <source>
        <dbReference type="Proteomes" id="UP001196097"/>
    </source>
</evidence>
<proteinExistence type="predicted"/>
<keyword evidence="2" id="KW-1185">Reference proteome</keyword>
<dbReference type="Proteomes" id="UP001196097">
    <property type="component" value="Chromosome"/>
</dbReference>
<dbReference type="EMBL" id="CP130946">
    <property type="protein sequence ID" value="XRP73734.1"/>
    <property type="molecule type" value="Genomic_DNA"/>
</dbReference>
<evidence type="ECO:0000313" key="1">
    <source>
        <dbReference type="EMBL" id="XRP73734.1"/>
    </source>
</evidence>
<organism evidence="1 2">
    <name type="scientific">Acidithiobacillus ferruginosus</name>
    <dbReference type="NCBI Taxonomy" id="3063951"/>
    <lineage>
        <taxon>Bacteria</taxon>
        <taxon>Pseudomonadati</taxon>
        <taxon>Pseudomonadota</taxon>
        <taxon>Acidithiobacillia</taxon>
        <taxon>Acidithiobacillales</taxon>
        <taxon>Acidithiobacillaceae</taxon>
        <taxon>Acidithiobacillus</taxon>
    </lineage>
</organism>
<protein>
    <submittedName>
        <fullName evidence="1">Phage N-6-adenine-methyltransferase</fullName>
    </submittedName>
</protein>
<gene>
    <name evidence="1" type="ORF">HF292_003545</name>
</gene>
<accession>A0ACD5ILX9</accession>
<name>A0ACD5ILX9_9PROT</name>
<reference evidence="1 2" key="1">
    <citation type="journal article" date="2021" name="ISME J.">
        <title>Genomic evolution of the class Acidithiobacillia: deep-branching Proteobacteria living in extreme acidic conditions.</title>
        <authorList>
            <person name="Moya-Beltran A."/>
            <person name="Beard S."/>
            <person name="Rojas-Villalobos C."/>
            <person name="Issotta F."/>
            <person name="Gallardo Y."/>
            <person name="Ulloa R."/>
            <person name="Giaveno A."/>
            <person name="Degli Esposti M."/>
            <person name="Johnson D.B."/>
            <person name="Quatrini R."/>
        </authorList>
    </citation>
    <scope>NUCLEOTIDE SEQUENCE [LARGE SCALE GENOMIC DNA]</scope>
    <source>
        <strain evidence="1 2">CF3</strain>
    </source>
</reference>
<sequence>MAHVSSNSGNNEWYTPLLYLDAAREAMGQIDCDPASSAIANRAVGATTFFTKDQCGLGQFWHGRVWLNPPYAQPLIRLFCEAAVGKFQSGEIEQAVVLVNNASETAWGQTLLSAASAVCFPRGRIRFLDPDGNPGAPLQGQMIVYLGACPQRFRKAFADFGTITYPVGRAS</sequence>